<proteinExistence type="predicted"/>
<dbReference type="Gene3D" id="3.40.630.30">
    <property type="match status" value="1"/>
</dbReference>
<dbReference type="InterPro" id="IPR000182">
    <property type="entry name" value="GNAT_dom"/>
</dbReference>
<name>A0A378UDF9_BERDE</name>
<dbReference type="InterPro" id="IPR051538">
    <property type="entry name" value="Acyl-CoA_Synth/Transferase"/>
</dbReference>
<protein>
    <submittedName>
        <fullName evidence="5">Acetyltransferase</fullName>
    </submittedName>
</protein>
<evidence type="ECO:0000256" key="3">
    <source>
        <dbReference type="ARBA" id="ARBA00022840"/>
    </source>
</evidence>
<gene>
    <name evidence="5" type="ORF">NCTC10295_00130</name>
</gene>
<evidence type="ECO:0000256" key="2">
    <source>
        <dbReference type="ARBA" id="ARBA00022741"/>
    </source>
</evidence>
<evidence type="ECO:0000313" key="6">
    <source>
        <dbReference type="Proteomes" id="UP000254651"/>
    </source>
</evidence>
<dbReference type="PANTHER" id="PTHR43334:SF1">
    <property type="entry name" value="3-HYDROXYPROPIONATE--COA LIGASE [ADP-FORMING]"/>
    <property type="match status" value="1"/>
</dbReference>
<dbReference type="InterPro" id="IPR003781">
    <property type="entry name" value="CoA-bd"/>
</dbReference>
<dbReference type="InterPro" id="IPR016102">
    <property type="entry name" value="Succinyl-CoA_synth-like"/>
</dbReference>
<dbReference type="InterPro" id="IPR036291">
    <property type="entry name" value="NAD(P)-bd_dom_sf"/>
</dbReference>
<dbReference type="Pfam" id="PF13380">
    <property type="entry name" value="CoA_binding_2"/>
    <property type="match status" value="1"/>
</dbReference>
<dbReference type="SUPFAM" id="SSF52210">
    <property type="entry name" value="Succinyl-CoA synthetase domains"/>
    <property type="match status" value="1"/>
</dbReference>
<feature type="domain" description="N-acetyltransferase" evidence="4">
    <location>
        <begin position="628"/>
        <end position="784"/>
    </location>
</feature>
<dbReference type="SMART" id="SM00881">
    <property type="entry name" value="CoA_binding"/>
    <property type="match status" value="1"/>
</dbReference>
<dbReference type="PANTHER" id="PTHR43334">
    <property type="entry name" value="ACETATE--COA LIGASE [ADP-FORMING]"/>
    <property type="match status" value="1"/>
</dbReference>
<keyword evidence="5" id="KW-0808">Transferase</keyword>
<keyword evidence="1" id="KW-0436">Ligase</keyword>
<dbReference type="EMBL" id="UGQS01000001">
    <property type="protein sequence ID" value="STZ75406.1"/>
    <property type="molecule type" value="Genomic_DNA"/>
</dbReference>
<keyword evidence="2" id="KW-0547">Nucleotide-binding</keyword>
<dbReference type="Pfam" id="PF13302">
    <property type="entry name" value="Acetyltransf_3"/>
    <property type="match status" value="1"/>
</dbReference>
<organism evidence="5 6">
    <name type="scientific">Bergeriella denitrificans</name>
    <name type="common">Neisseria denitrificans</name>
    <dbReference type="NCBI Taxonomy" id="494"/>
    <lineage>
        <taxon>Bacteria</taxon>
        <taxon>Pseudomonadati</taxon>
        <taxon>Pseudomonadota</taxon>
        <taxon>Betaproteobacteria</taxon>
        <taxon>Neisseriales</taxon>
        <taxon>Neisseriaceae</taxon>
        <taxon>Bergeriella</taxon>
    </lineage>
</organism>
<dbReference type="SUPFAM" id="SSF55729">
    <property type="entry name" value="Acyl-CoA N-acyltransferases (Nat)"/>
    <property type="match status" value="1"/>
</dbReference>
<dbReference type="Pfam" id="PF13607">
    <property type="entry name" value="Succ_CoA_lig"/>
    <property type="match status" value="1"/>
</dbReference>
<dbReference type="Gene3D" id="3.40.50.720">
    <property type="entry name" value="NAD(P)-binding Rossmann-like Domain"/>
    <property type="match status" value="1"/>
</dbReference>
<dbReference type="SUPFAM" id="SSF51735">
    <property type="entry name" value="NAD(P)-binding Rossmann-fold domains"/>
    <property type="match status" value="1"/>
</dbReference>
<keyword evidence="3" id="KW-0067">ATP-binding</keyword>
<dbReference type="Gene3D" id="3.40.50.261">
    <property type="entry name" value="Succinyl-CoA synthetase domains"/>
    <property type="match status" value="1"/>
</dbReference>
<dbReference type="AlphaFoldDB" id="A0A378UDF9"/>
<sequence length="792" mass="86303">MPAQPMPGYFFSPQHIILVGASERAHSLGERILSALLGSAYQGKITPVNLRHKTVAGLQAHSALSKISEPADLVLAVIPPAGYDALFRACRKQGLHHVIAVQDWETRSDDEWRAAAAAVKKHHGADLNISICNSAGIQLPAQGLNAGALPDFPAGHTALLTGADAVSSEISLMLRQMQQGVSRHISLQYALTPTSSADWLNRFGHNRHTRVAVVHYNPLENPRKLFSAIRSFTRHTPLILYCTNAVDEEERAILEALAEHADFQPVFCNSSLEAALHAALSDLKPATRAAILSDTPSGWLDAPAHACRIQLRRPSEHTIPRHGYIGSHPSPALFRSLAAQELQHSETEALLAVIAPKAEDDERAAAHILKRLAQQSDTPLLISSRQAEGLLHFRRPEQALQALYFRNTTAARHQRLQQSAAPKSGRLKNIQPAAVDKARDAQDWQALADALGLPEYRANPAYPAARLVFRRHPHYGAVLAAYSQGRSIAVLPPFTTLDQSRLAEFLDAGRLKTALNRLLHGLNFLVKTERLNQDILFHLDSNGLSSDFKPAAARSAPRQPAAAKHLQNAAEFIRSRNAAAAGFLLNTGEAVGLIGKNGADGLPQAETVLAPYPEGYPQEIALRGGGSVHVRPFEPEDAEAKQNFIRNLSPEARYTRFLTRTNELPPPTLARFSRLDYSCEGAFIAENAEGRIVAVSRFSRLSRDECEFGITLDESVRGSGLAAEMMHLIIELAAAQGYQSMSAEILKSNTAMLKLAEKTGFTLIAGTQDKDLCQAKLGLSATPEGRKHKFQQ</sequence>
<dbReference type="Proteomes" id="UP000254651">
    <property type="component" value="Unassembled WGS sequence"/>
</dbReference>
<evidence type="ECO:0000313" key="5">
    <source>
        <dbReference type="EMBL" id="STZ75406.1"/>
    </source>
</evidence>
<dbReference type="GO" id="GO:0016747">
    <property type="term" value="F:acyltransferase activity, transferring groups other than amino-acyl groups"/>
    <property type="evidence" value="ECO:0007669"/>
    <property type="project" value="InterPro"/>
</dbReference>
<evidence type="ECO:0000259" key="4">
    <source>
        <dbReference type="PROSITE" id="PS51186"/>
    </source>
</evidence>
<evidence type="ECO:0000256" key="1">
    <source>
        <dbReference type="ARBA" id="ARBA00022598"/>
    </source>
</evidence>
<reference evidence="5 6" key="1">
    <citation type="submission" date="2018-06" db="EMBL/GenBank/DDBJ databases">
        <authorList>
            <consortium name="Pathogen Informatics"/>
            <person name="Doyle S."/>
        </authorList>
    </citation>
    <scope>NUCLEOTIDE SEQUENCE [LARGE SCALE GENOMIC DNA]</scope>
    <source>
        <strain evidence="5 6">NCTC10295</strain>
    </source>
</reference>
<keyword evidence="6" id="KW-1185">Reference proteome</keyword>
<dbReference type="InterPro" id="IPR016181">
    <property type="entry name" value="Acyl_CoA_acyltransferase"/>
</dbReference>
<dbReference type="InterPro" id="IPR032875">
    <property type="entry name" value="Succ_CoA_lig_flav_dom"/>
</dbReference>
<dbReference type="GO" id="GO:0016874">
    <property type="term" value="F:ligase activity"/>
    <property type="evidence" value="ECO:0007669"/>
    <property type="project" value="UniProtKB-KW"/>
</dbReference>
<dbReference type="RefSeq" id="WP_066078366.1">
    <property type="nucleotide sequence ID" value="NZ_CP181246.1"/>
</dbReference>
<accession>A0A378UDF9</accession>
<dbReference type="GO" id="GO:0005524">
    <property type="term" value="F:ATP binding"/>
    <property type="evidence" value="ECO:0007669"/>
    <property type="project" value="UniProtKB-KW"/>
</dbReference>
<dbReference type="PROSITE" id="PS51186">
    <property type="entry name" value="GNAT"/>
    <property type="match status" value="1"/>
</dbReference>
<dbReference type="CDD" id="cd04301">
    <property type="entry name" value="NAT_SF"/>
    <property type="match status" value="1"/>
</dbReference>